<dbReference type="AlphaFoldDB" id="A0A8K0CXD7"/>
<organism evidence="2 3">
    <name type="scientific">Ignelater luminosus</name>
    <name type="common">Cucubano</name>
    <name type="synonym">Pyrophorus luminosus</name>
    <dbReference type="NCBI Taxonomy" id="2038154"/>
    <lineage>
        <taxon>Eukaryota</taxon>
        <taxon>Metazoa</taxon>
        <taxon>Ecdysozoa</taxon>
        <taxon>Arthropoda</taxon>
        <taxon>Hexapoda</taxon>
        <taxon>Insecta</taxon>
        <taxon>Pterygota</taxon>
        <taxon>Neoptera</taxon>
        <taxon>Endopterygota</taxon>
        <taxon>Coleoptera</taxon>
        <taxon>Polyphaga</taxon>
        <taxon>Elateriformia</taxon>
        <taxon>Elateroidea</taxon>
        <taxon>Elateridae</taxon>
        <taxon>Agrypninae</taxon>
        <taxon>Pyrophorini</taxon>
        <taxon>Ignelater</taxon>
    </lineage>
</organism>
<protein>
    <submittedName>
        <fullName evidence="2">Uncharacterized protein</fullName>
    </submittedName>
</protein>
<reference evidence="2" key="1">
    <citation type="submission" date="2019-08" db="EMBL/GenBank/DDBJ databases">
        <title>The genome of the North American firefly Photinus pyralis.</title>
        <authorList>
            <consortium name="Photinus pyralis genome working group"/>
            <person name="Fallon T.R."/>
            <person name="Sander Lower S.E."/>
            <person name="Weng J.-K."/>
        </authorList>
    </citation>
    <scope>NUCLEOTIDE SEQUENCE</scope>
    <source>
        <strain evidence="2">TRF0915ILg1</strain>
        <tissue evidence="2">Whole body</tissue>
    </source>
</reference>
<accession>A0A8K0CXD7</accession>
<name>A0A8K0CXD7_IGNLU</name>
<feature type="region of interest" description="Disordered" evidence="1">
    <location>
        <begin position="95"/>
        <end position="127"/>
    </location>
</feature>
<proteinExistence type="predicted"/>
<evidence type="ECO:0000313" key="3">
    <source>
        <dbReference type="Proteomes" id="UP000801492"/>
    </source>
</evidence>
<dbReference type="Proteomes" id="UP000801492">
    <property type="component" value="Unassembled WGS sequence"/>
</dbReference>
<dbReference type="OrthoDB" id="7490353at2759"/>
<feature type="compositionally biased region" description="Basic and acidic residues" evidence="1">
    <location>
        <begin position="116"/>
        <end position="127"/>
    </location>
</feature>
<evidence type="ECO:0000313" key="2">
    <source>
        <dbReference type="EMBL" id="KAF2891130.1"/>
    </source>
</evidence>
<gene>
    <name evidence="2" type="ORF">ILUMI_15043</name>
</gene>
<evidence type="ECO:0000256" key="1">
    <source>
        <dbReference type="SAM" id="MobiDB-lite"/>
    </source>
</evidence>
<keyword evidence="3" id="KW-1185">Reference proteome</keyword>
<dbReference type="EMBL" id="VTPC01038040">
    <property type="protein sequence ID" value="KAF2891130.1"/>
    <property type="molecule type" value="Genomic_DNA"/>
</dbReference>
<comment type="caution">
    <text evidence="2">The sequence shown here is derived from an EMBL/GenBank/DDBJ whole genome shotgun (WGS) entry which is preliminary data.</text>
</comment>
<sequence length="127" mass="14804">MGNSILKYYEVNQVLDDTRKAQLIDLIMKHFRVRYEEYNTIAAKIITLFPKECMGTNYVSGIRNCNSANGRFVLPRSKLVDKVKNVIQKCEEAIPKRKKKRESGSNIEENSPPKISKYETENYERIL</sequence>